<gene>
    <name evidence="2" type="ORF">CEY11_09705</name>
</gene>
<dbReference type="EMBL" id="NJIH01000004">
    <property type="protein sequence ID" value="OWT62067.1"/>
    <property type="molecule type" value="Genomic_DNA"/>
</dbReference>
<dbReference type="Pfam" id="PF02190">
    <property type="entry name" value="LON_substr_bdg"/>
    <property type="match status" value="1"/>
</dbReference>
<dbReference type="OrthoDB" id="8558970at2"/>
<dbReference type="PANTHER" id="PTHR46732">
    <property type="entry name" value="ATP-DEPENDENT PROTEASE LA (LON) DOMAIN PROTEIN"/>
    <property type="match status" value="1"/>
</dbReference>
<protein>
    <submittedName>
        <fullName evidence="2">Peptidase S16</fullName>
    </submittedName>
</protein>
<comment type="caution">
    <text evidence="2">The sequence shown here is derived from an EMBL/GenBank/DDBJ whole genome shotgun (WGS) entry which is preliminary data.</text>
</comment>
<dbReference type="PROSITE" id="PS51787">
    <property type="entry name" value="LON_N"/>
    <property type="match status" value="1"/>
</dbReference>
<reference evidence="3" key="1">
    <citation type="submission" date="2017-06" db="EMBL/GenBank/DDBJ databases">
        <title>Herbaspirillum phytohormonus sp. nov., isolated from the root nodule of Robinia pseudoacacia in lead-zinc mine.</title>
        <authorList>
            <person name="Fan M."/>
            <person name="Lin Y."/>
        </authorList>
    </citation>
    <scope>NUCLEOTIDE SEQUENCE [LARGE SCALE GENOMIC DNA]</scope>
    <source>
        <strain evidence="3">SC-089</strain>
    </source>
</reference>
<dbReference type="Gene3D" id="1.10.4060.10">
    <property type="entry name" value="BPP1347 like domain"/>
    <property type="match status" value="1"/>
</dbReference>
<dbReference type="InterPro" id="IPR003111">
    <property type="entry name" value="Lon_prtase_N"/>
</dbReference>
<evidence type="ECO:0000313" key="2">
    <source>
        <dbReference type="EMBL" id="OWT62067.1"/>
    </source>
</evidence>
<accession>A0A225ML21</accession>
<evidence type="ECO:0000313" key="3">
    <source>
        <dbReference type="Proteomes" id="UP000214603"/>
    </source>
</evidence>
<dbReference type="Gene3D" id="2.30.130.40">
    <property type="entry name" value="LON domain-like"/>
    <property type="match status" value="1"/>
</dbReference>
<dbReference type="PANTHER" id="PTHR46732:SF8">
    <property type="entry name" value="ATP-DEPENDENT PROTEASE LA (LON) DOMAIN PROTEIN"/>
    <property type="match status" value="1"/>
</dbReference>
<feature type="domain" description="Lon N-terminal" evidence="1">
    <location>
        <begin position="1"/>
        <end position="201"/>
    </location>
</feature>
<keyword evidence="3" id="KW-1185">Reference proteome</keyword>
<dbReference type="AlphaFoldDB" id="A0A225ML21"/>
<proteinExistence type="predicted"/>
<name>A0A225ML21_9BURK</name>
<dbReference type="RefSeq" id="WP_088603155.1">
    <property type="nucleotide sequence ID" value="NZ_NJIH01000004.1"/>
</dbReference>
<sequence length="204" mass="22128">MAIIPLFPLQTTLFPGSHLPLRIFEVRYLDLIKKCIADGTQFGVVALLSGGEVRTPQGGEVLAAHGTMARIDAWEAPMPGLLHVKCSGTTRFALSGSTVGKYGLWHGEAAELAEDSRVPIPAALQAAANRLGSLITELQKNRVPAEEMPISRPYLLDECGWVANRWGELLPLPVAEKQLLLAMDDPAARLAWVHNYLSAKNLLS</sequence>
<evidence type="ECO:0000259" key="1">
    <source>
        <dbReference type="PROSITE" id="PS51787"/>
    </source>
</evidence>
<dbReference type="Proteomes" id="UP000214603">
    <property type="component" value="Unassembled WGS sequence"/>
</dbReference>
<dbReference type="InterPro" id="IPR015947">
    <property type="entry name" value="PUA-like_sf"/>
</dbReference>
<organism evidence="2 3">
    <name type="scientific">Candidimonas nitroreducens</name>
    <dbReference type="NCBI Taxonomy" id="683354"/>
    <lineage>
        <taxon>Bacteria</taxon>
        <taxon>Pseudomonadati</taxon>
        <taxon>Pseudomonadota</taxon>
        <taxon>Betaproteobacteria</taxon>
        <taxon>Burkholderiales</taxon>
        <taxon>Alcaligenaceae</taxon>
        <taxon>Candidimonas</taxon>
    </lineage>
</organism>
<dbReference type="InterPro" id="IPR046336">
    <property type="entry name" value="Lon_prtase_N_sf"/>
</dbReference>
<dbReference type="SUPFAM" id="SSF88697">
    <property type="entry name" value="PUA domain-like"/>
    <property type="match status" value="1"/>
</dbReference>
<dbReference type="SMART" id="SM00464">
    <property type="entry name" value="LON"/>
    <property type="match status" value="1"/>
</dbReference>